<dbReference type="GO" id="GO:0016491">
    <property type="term" value="F:oxidoreductase activity"/>
    <property type="evidence" value="ECO:0007669"/>
    <property type="project" value="UniProtKB-KW"/>
</dbReference>
<dbReference type="PANTHER" id="PTHR43669:SF12">
    <property type="entry name" value="BLR5618 PROTEIN"/>
    <property type="match status" value="1"/>
</dbReference>
<evidence type="ECO:0000313" key="6">
    <source>
        <dbReference type="Proteomes" id="UP000198908"/>
    </source>
</evidence>
<evidence type="ECO:0000259" key="4">
    <source>
        <dbReference type="SMART" id="SM00822"/>
    </source>
</evidence>
<dbReference type="CDD" id="cd05233">
    <property type="entry name" value="SDR_c"/>
    <property type="match status" value="1"/>
</dbReference>
<dbReference type="PANTHER" id="PTHR43669">
    <property type="entry name" value="5-KETO-D-GLUCONATE 5-REDUCTASE"/>
    <property type="match status" value="1"/>
</dbReference>
<dbReference type="PRINTS" id="PR00080">
    <property type="entry name" value="SDRFAMILY"/>
</dbReference>
<dbReference type="FunFam" id="3.40.50.720:FF:000084">
    <property type="entry name" value="Short-chain dehydrogenase reductase"/>
    <property type="match status" value="1"/>
</dbReference>
<sequence>MSDTQELAPAPDAAAPDATAPARRVALVTGAGSGIGRACARRLLASGFAVVLAGRRAGPLEALADEARARGEEALAAPCDVTDAAAVEALFETIRTRYGRLDLLFNNAGRNAPAVDIDELGVDDWRAVVETNLTGVFLCTRAAFGLMKRQTPRGGRIINNGSISAHAPRPFSIAYTATKHAITGLTKAVSLDGRRYDIACGQIDIGNAATGMAGRMARGVPQANGEIAVEPLMDVELVADALLHMAQLPLEANVQFMTLMATKMPFVGRG</sequence>
<name>A0A1G6J3X2_9BURK</name>
<dbReference type="Proteomes" id="UP000198908">
    <property type="component" value="Unassembled WGS sequence"/>
</dbReference>
<accession>A0A1G6J3X2</accession>
<dbReference type="Pfam" id="PF00106">
    <property type="entry name" value="adh_short"/>
    <property type="match status" value="1"/>
</dbReference>
<dbReference type="InterPro" id="IPR002347">
    <property type="entry name" value="SDR_fam"/>
</dbReference>
<protein>
    <submittedName>
        <fullName evidence="5">NADP-dependent 3-hydroxy acid dehydrogenase YdfG</fullName>
    </submittedName>
</protein>
<dbReference type="InterPro" id="IPR020904">
    <property type="entry name" value="Sc_DH/Rdtase_CS"/>
</dbReference>
<dbReference type="EMBL" id="FMYQ01000004">
    <property type="protein sequence ID" value="SDC13518.1"/>
    <property type="molecule type" value="Genomic_DNA"/>
</dbReference>
<dbReference type="SUPFAM" id="SSF51735">
    <property type="entry name" value="NAD(P)-binding Rossmann-fold domains"/>
    <property type="match status" value="1"/>
</dbReference>
<dbReference type="InterPro" id="IPR057326">
    <property type="entry name" value="KR_dom"/>
</dbReference>
<organism evidence="5 6">
    <name type="scientific">Paraburkholderia lycopersici</name>
    <dbReference type="NCBI Taxonomy" id="416944"/>
    <lineage>
        <taxon>Bacteria</taxon>
        <taxon>Pseudomonadati</taxon>
        <taxon>Pseudomonadota</taxon>
        <taxon>Betaproteobacteria</taxon>
        <taxon>Burkholderiales</taxon>
        <taxon>Burkholderiaceae</taxon>
        <taxon>Paraburkholderia</taxon>
    </lineage>
</organism>
<dbReference type="PROSITE" id="PS00061">
    <property type="entry name" value="ADH_SHORT"/>
    <property type="match status" value="1"/>
</dbReference>
<dbReference type="InterPro" id="IPR036291">
    <property type="entry name" value="NAD(P)-bd_dom_sf"/>
</dbReference>
<dbReference type="SMART" id="SM00822">
    <property type="entry name" value="PKS_KR"/>
    <property type="match status" value="1"/>
</dbReference>
<evidence type="ECO:0000313" key="5">
    <source>
        <dbReference type="EMBL" id="SDC13518.1"/>
    </source>
</evidence>
<dbReference type="Gene3D" id="3.40.50.720">
    <property type="entry name" value="NAD(P)-binding Rossmann-like Domain"/>
    <property type="match status" value="1"/>
</dbReference>
<evidence type="ECO:0000256" key="3">
    <source>
        <dbReference type="RuleBase" id="RU000363"/>
    </source>
</evidence>
<dbReference type="PRINTS" id="PR00081">
    <property type="entry name" value="GDHRDH"/>
</dbReference>
<dbReference type="RefSeq" id="WP_091996070.1">
    <property type="nucleotide sequence ID" value="NZ_FMYQ01000004.1"/>
</dbReference>
<dbReference type="OrthoDB" id="9810734at2"/>
<reference evidence="6" key="1">
    <citation type="submission" date="2016-09" db="EMBL/GenBank/DDBJ databases">
        <authorList>
            <person name="Varghese N."/>
            <person name="Submissions S."/>
        </authorList>
    </citation>
    <scope>NUCLEOTIDE SEQUENCE [LARGE SCALE GENOMIC DNA]</scope>
    <source>
        <strain evidence="6">TNe-862</strain>
    </source>
</reference>
<dbReference type="STRING" id="416944.SAMN05421548_104139"/>
<keyword evidence="2" id="KW-0560">Oxidoreductase</keyword>
<gene>
    <name evidence="5" type="ORF">SAMN05421548_104139</name>
</gene>
<proteinExistence type="inferred from homology"/>
<evidence type="ECO:0000256" key="1">
    <source>
        <dbReference type="ARBA" id="ARBA00006484"/>
    </source>
</evidence>
<evidence type="ECO:0000256" key="2">
    <source>
        <dbReference type="ARBA" id="ARBA00023002"/>
    </source>
</evidence>
<keyword evidence="6" id="KW-1185">Reference proteome</keyword>
<comment type="similarity">
    <text evidence="1 3">Belongs to the short-chain dehydrogenases/reductases (SDR) family.</text>
</comment>
<dbReference type="AlphaFoldDB" id="A0A1G6J3X2"/>
<feature type="domain" description="Ketoreductase" evidence="4">
    <location>
        <begin position="24"/>
        <end position="198"/>
    </location>
</feature>